<dbReference type="InterPro" id="IPR016032">
    <property type="entry name" value="Sig_transdc_resp-reg_C-effctor"/>
</dbReference>
<organism evidence="10 11">
    <name type="scientific">Drouetiella hepatica Uher 2000/2452</name>
    <dbReference type="NCBI Taxonomy" id="904376"/>
    <lineage>
        <taxon>Bacteria</taxon>
        <taxon>Bacillati</taxon>
        <taxon>Cyanobacteriota</taxon>
        <taxon>Cyanophyceae</taxon>
        <taxon>Oculatellales</taxon>
        <taxon>Oculatellaceae</taxon>
        <taxon>Drouetiella</taxon>
    </lineage>
</organism>
<dbReference type="InterPro" id="IPR011006">
    <property type="entry name" value="CheY-like_superfamily"/>
</dbReference>
<gene>
    <name evidence="10" type="ORF">KME15_04900</name>
</gene>
<dbReference type="Pfam" id="PF00486">
    <property type="entry name" value="Trans_reg_C"/>
    <property type="match status" value="1"/>
</dbReference>
<dbReference type="PANTHER" id="PTHR48111">
    <property type="entry name" value="REGULATOR OF RPOS"/>
    <property type="match status" value="1"/>
</dbReference>
<feature type="DNA-binding region" description="OmpR/PhoB-type" evidence="7">
    <location>
        <begin position="144"/>
        <end position="241"/>
    </location>
</feature>
<evidence type="ECO:0000259" key="8">
    <source>
        <dbReference type="PROSITE" id="PS50110"/>
    </source>
</evidence>
<dbReference type="CDD" id="cd00383">
    <property type="entry name" value="trans_reg_C"/>
    <property type="match status" value="1"/>
</dbReference>
<dbReference type="SMART" id="SM00448">
    <property type="entry name" value="REC"/>
    <property type="match status" value="1"/>
</dbReference>
<evidence type="ECO:0000256" key="3">
    <source>
        <dbReference type="ARBA" id="ARBA00023015"/>
    </source>
</evidence>
<dbReference type="SUPFAM" id="SSF46894">
    <property type="entry name" value="C-terminal effector domain of the bipartite response regulators"/>
    <property type="match status" value="1"/>
</dbReference>
<dbReference type="GO" id="GO:0000156">
    <property type="term" value="F:phosphorelay response regulator activity"/>
    <property type="evidence" value="ECO:0007669"/>
    <property type="project" value="TreeGrafter"/>
</dbReference>
<dbReference type="SUPFAM" id="SSF52172">
    <property type="entry name" value="CheY-like"/>
    <property type="match status" value="1"/>
</dbReference>
<dbReference type="EMBL" id="JAHHHD010000003">
    <property type="protein sequence ID" value="MBW4657989.1"/>
    <property type="molecule type" value="Genomic_DNA"/>
</dbReference>
<comment type="caution">
    <text evidence="6">Lacks conserved residue(s) required for the propagation of feature annotation.</text>
</comment>
<dbReference type="Pfam" id="PF00072">
    <property type="entry name" value="Response_reg"/>
    <property type="match status" value="1"/>
</dbReference>
<evidence type="ECO:0000313" key="11">
    <source>
        <dbReference type="Proteomes" id="UP000757435"/>
    </source>
</evidence>
<dbReference type="PROSITE" id="PS50110">
    <property type="entry name" value="RESPONSE_REGULATORY"/>
    <property type="match status" value="1"/>
</dbReference>
<reference evidence="10" key="1">
    <citation type="submission" date="2021-05" db="EMBL/GenBank/DDBJ databases">
        <authorList>
            <person name="Pietrasiak N."/>
            <person name="Ward R."/>
            <person name="Stajich J.E."/>
            <person name="Kurbessoian T."/>
        </authorList>
    </citation>
    <scope>NUCLEOTIDE SEQUENCE</scope>
    <source>
        <strain evidence="10">UHER 2000/2452</strain>
    </source>
</reference>
<protein>
    <submittedName>
        <fullName evidence="10">Response regulator transcription factor</fullName>
    </submittedName>
</protein>
<accession>A0A951Q8T2</accession>
<dbReference type="GO" id="GO:0000976">
    <property type="term" value="F:transcription cis-regulatory region binding"/>
    <property type="evidence" value="ECO:0007669"/>
    <property type="project" value="TreeGrafter"/>
</dbReference>
<dbReference type="Gene3D" id="1.10.10.10">
    <property type="entry name" value="Winged helix-like DNA-binding domain superfamily/Winged helix DNA-binding domain"/>
    <property type="match status" value="1"/>
</dbReference>
<evidence type="ECO:0000256" key="5">
    <source>
        <dbReference type="ARBA" id="ARBA00023163"/>
    </source>
</evidence>
<keyword evidence="3" id="KW-0805">Transcription regulation</keyword>
<dbReference type="AlphaFoldDB" id="A0A951Q8T2"/>
<dbReference type="InterPro" id="IPR036388">
    <property type="entry name" value="WH-like_DNA-bd_sf"/>
</dbReference>
<dbReference type="Gene3D" id="3.40.50.2300">
    <property type="match status" value="1"/>
</dbReference>
<evidence type="ECO:0000313" key="10">
    <source>
        <dbReference type="EMBL" id="MBW4657989.1"/>
    </source>
</evidence>
<reference evidence="10" key="2">
    <citation type="journal article" date="2022" name="Microbiol. Resour. Announc.">
        <title>Metagenome Sequencing to Explore Phylogenomics of Terrestrial Cyanobacteria.</title>
        <authorList>
            <person name="Ward R.D."/>
            <person name="Stajich J.E."/>
            <person name="Johansen J.R."/>
            <person name="Huntemann M."/>
            <person name="Clum A."/>
            <person name="Foster B."/>
            <person name="Foster B."/>
            <person name="Roux S."/>
            <person name="Palaniappan K."/>
            <person name="Varghese N."/>
            <person name="Mukherjee S."/>
            <person name="Reddy T.B.K."/>
            <person name="Daum C."/>
            <person name="Copeland A."/>
            <person name="Chen I.A."/>
            <person name="Ivanova N.N."/>
            <person name="Kyrpides N.C."/>
            <person name="Shapiro N."/>
            <person name="Eloe-Fadrosh E.A."/>
            <person name="Pietrasiak N."/>
        </authorList>
    </citation>
    <scope>NUCLEOTIDE SEQUENCE</scope>
    <source>
        <strain evidence="10">UHER 2000/2452</strain>
    </source>
</reference>
<keyword evidence="2" id="KW-0902">Two-component regulatory system</keyword>
<dbReference type="SMART" id="SM00862">
    <property type="entry name" value="Trans_reg_C"/>
    <property type="match status" value="1"/>
</dbReference>
<feature type="domain" description="Response regulatory" evidence="8">
    <location>
        <begin position="19"/>
        <end position="131"/>
    </location>
</feature>
<evidence type="ECO:0000259" key="9">
    <source>
        <dbReference type="PROSITE" id="PS51755"/>
    </source>
</evidence>
<dbReference type="PROSITE" id="PS51755">
    <property type="entry name" value="OMPR_PHOB"/>
    <property type="match status" value="1"/>
</dbReference>
<dbReference type="InterPro" id="IPR001789">
    <property type="entry name" value="Sig_transdc_resp-reg_receiver"/>
</dbReference>
<keyword evidence="4 7" id="KW-0238">DNA-binding</keyword>
<dbReference type="GO" id="GO:0005829">
    <property type="term" value="C:cytosol"/>
    <property type="evidence" value="ECO:0007669"/>
    <property type="project" value="TreeGrafter"/>
</dbReference>
<sequence>MQAKCFSPQHTPSETGSAHIFVIESDDKIAQLIRLELSYEGYHVDLCQDGTLGLMSIRETCPDLVILSSSSPGISYLEICQRLRATRSSTVIIAIAEDSSACVAALNAGADHCLVRSDLARSFALEELLAKIRAGLRRSQNAPSHLAEYGDLLVNRNARQIHLNGQEIELTATEFNLLDYLVEHSEQVMSRDQILEQVWGFDFMGKSNVVEVYIGYLRRKLEAQYPKRLIHTVRSIGYVLR</sequence>
<evidence type="ECO:0000256" key="4">
    <source>
        <dbReference type="ARBA" id="ARBA00023125"/>
    </source>
</evidence>
<dbReference type="Proteomes" id="UP000757435">
    <property type="component" value="Unassembled WGS sequence"/>
</dbReference>
<dbReference type="GO" id="GO:0006355">
    <property type="term" value="P:regulation of DNA-templated transcription"/>
    <property type="evidence" value="ECO:0007669"/>
    <property type="project" value="InterPro"/>
</dbReference>
<dbReference type="GO" id="GO:0032993">
    <property type="term" value="C:protein-DNA complex"/>
    <property type="evidence" value="ECO:0007669"/>
    <property type="project" value="TreeGrafter"/>
</dbReference>
<comment type="caution">
    <text evidence="10">The sequence shown here is derived from an EMBL/GenBank/DDBJ whole genome shotgun (WGS) entry which is preliminary data.</text>
</comment>
<evidence type="ECO:0000256" key="2">
    <source>
        <dbReference type="ARBA" id="ARBA00023012"/>
    </source>
</evidence>
<dbReference type="InterPro" id="IPR001867">
    <property type="entry name" value="OmpR/PhoB-type_DNA-bd"/>
</dbReference>
<dbReference type="PANTHER" id="PTHR48111:SF22">
    <property type="entry name" value="REGULATOR OF RPOS"/>
    <property type="match status" value="1"/>
</dbReference>
<proteinExistence type="predicted"/>
<keyword evidence="1" id="KW-0597">Phosphoprotein</keyword>
<dbReference type="InterPro" id="IPR039420">
    <property type="entry name" value="WalR-like"/>
</dbReference>
<evidence type="ECO:0000256" key="6">
    <source>
        <dbReference type="PROSITE-ProRule" id="PRU00169"/>
    </source>
</evidence>
<keyword evidence="5" id="KW-0804">Transcription</keyword>
<evidence type="ECO:0000256" key="1">
    <source>
        <dbReference type="ARBA" id="ARBA00022553"/>
    </source>
</evidence>
<dbReference type="FunFam" id="1.10.10.10:FF:000005">
    <property type="entry name" value="Two-component system response regulator"/>
    <property type="match status" value="1"/>
</dbReference>
<feature type="domain" description="OmpR/PhoB-type" evidence="9">
    <location>
        <begin position="144"/>
        <end position="241"/>
    </location>
</feature>
<name>A0A951Q8T2_9CYAN</name>
<evidence type="ECO:0000256" key="7">
    <source>
        <dbReference type="PROSITE-ProRule" id="PRU01091"/>
    </source>
</evidence>